<organism evidence="2">
    <name type="scientific">Timema monikensis</name>
    <dbReference type="NCBI Taxonomy" id="170555"/>
    <lineage>
        <taxon>Eukaryota</taxon>
        <taxon>Metazoa</taxon>
        <taxon>Ecdysozoa</taxon>
        <taxon>Arthropoda</taxon>
        <taxon>Hexapoda</taxon>
        <taxon>Insecta</taxon>
        <taxon>Pterygota</taxon>
        <taxon>Neoptera</taxon>
        <taxon>Polyneoptera</taxon>
        <taxon>Phasmatodea</taxon>
        <taxon>Timematodea</taxon>
        <taxon>Timematoidea</taxon>
        <taxon>Timematidae</taxon>
        <taxon>Timema</taxon>
    </lineage>
</organism>
<feature type="region of interest" description="Disordered" evidence="1">
    <location>
        <begin position="1"/>
        <end position="62"/>
    </location>
</feature>
<evidence type="ECO:0000313" key="2">
    <source>
        <dbReference type="EMBL" id="CAD7424051.1"/>
    </source>
</evidence>
<proteinExistence type="predicted"/>
<feature type="compositionally biased region" description="Polar residues" evidence="1">
    <location>
        <begin position="35"/>
        <end position="47"/>
    </location>
</feature>
<evidence type="ECO:0000256" key="1">
    <source>
        <dbReference type="SAM" id="MobiDB-lite"/>
    </source>
</evidence>
<accession>A0A7R9DYG9</accession>
<dbReference type="EMBL" id="OB792747">
    <property type="protein sequence ID" value="CAD7424051.1"/>
    <property type="molecule type" value="Genomic_DNA"/>
</dbReference>
<feature type="compositionally biased region" description="Polar residues" evidence="1">
    <location>
        <begin position="15"/>
        <end position="28"/>
    </location>
</feature>
<protein>
    <submittedName>
        <fullName evidence="2">Uncharacterized protein</fullName>
    </submittedName>
</protein>
<gene>
    <name evidence="2" type="ORF">TMSB3V08_LOCUS1017</name>
</gene>
<reference evidence="2" key="1">
    <citation type="submission" date="2020-11" db="EMBL/GenBank/DDBJ databases">
        <authorList>
            <person name="Tran Van P."/>
        </authorList>
    </citation>
    <scope>NUCLEOTIDE SEQUENCE</scope>
</reference>
<name>A0A7R9DYG9_9NEOP</name>
<sequence length="91" mass="9984">MMPYSACPPMRATGRPQQPSEQFSNQQHANEEGKTPTSHSTRASSSFGAERPSKQVCTTTTDPRTLRKRGRISVNCSIRYRAVLGCVVALS</sequence>
<dbReference type="AlphaFoldDB" id="A0A7R9DYG9"/>